<dbReference type="AlphaFoldDB" id="A0AAE0KCY2"/>
<reference evidence="2" key="1">
    <citation type="journal article" date="2023" name="Mol. Phylogenet. Evol.">
        <title>Genome-scale phylogeny and comparative genomics of the fungal order Sordariales.</title>
        <authorList>
            <person name="Hensen N."/>
            <person name="Bonometti L."/>
            <person name="Westerberg I."/>
            <person name="Brannstrom I.O."/>
            <person name="Guillou S."/>
            <person name="Cros-Aarteil S."/>
            <person name="Calhoun S."/>
            <person name="Haridas S."/>
            <person name="Kuo A."/>
            <person name="Mondo S."/>
            <person name="Pangilinan J."/>
            <person name="Riley R."/>
            <person name="LaButti K."/>
            <person name="Andreopoulos B."/>
            <person name="Lipzen A."/>
            <person name="Chen C."/>
            <person name="Yan M."/>
            <person name="Daum C."/>
            <person name="Ng V."/>
            <person name="Clum A."/>
            <person name="Steindorff A."/>
            <person name="Ohm R.A."/>
            <person name="Martin F."/>
            <person name="Silar P."/>
            <person name="Natvig D.O."/>
            <person name="Lalanne C."/>
            <person name="Gautier V."/>
            <person name="Ament-Velasquez S.L."/>
            <person name="Kruys A."/>
            <person name="Hutchinson M.I."/>
            <person name="Powell A.J."/>
            <person name="Barry K."/>
            <person name="Miller A.N."/>
            <person name="Grigoriev I.V."/>
            <person name="Debuchy R."/>
            <person name="Gladieux P."/>
            <person name="Hiltunen Thoren M."/>
            <person name="Johannesson H."/>
        </authorList>
    </citation>
    <scope>NUCLEOTIDE SEQUENCE</scope>
    <source>
        <strain evidence="2">CBS 958.72</strain>
    </source>
</reference>
<sequence length="72" mass="8022">MISSKCSITVIIVLFCLVELFPTDLGHRILGLCSKYVRGSMYVHGNICKQSDWVLDSKQAIKKAGKQTAYVD</sequence>
<accession>A0AAE0KCY2</accession>
<gene>
    <name evidence="2" type="ORF">B0T24DRAFT_279562</name>
</gene>
<name>A0AAE0KCY2_9PEZI</name>
<keyword evidence="3" id="KW-1185">Reference proteome</keyword>
<dbReference type="EMBL" id="JAULSN010000004">
    <property type="protein sequence ID" value="KAK3373897.1"/>
    <property type="molecule type" value="Genomic_DNA"/>
</dbReference>
<feature type="signal peptide" evidence="1">
    <location>
        <begin position="1"/>
        <end position="26"/>
    </location>
</feature>
<feature type="chain" id="PRO_5041929471" evidence="1">
    <location>
        <begin position="27"/>
        <end position="72"/>
    </location>
</feature>
<keyword evidence="1" id="KW-0732">Signal</keyword>
<evidence type="ECO:0000313" key="3">
    <source>
        <dbReference type="Proteomes" id="UP001287356"/>
    </source>
</evidence>
<protein>
    <submittedName>
        <fullName evidence="2">Uncharacterized protein</fullName>
    </submittedName>
</protein>
<comment type="caution">
    <text evidence="2">The sequence shown here is derived from an EMBL/GenBank/DDBJ whole genome shotgun (WGS) entry which is preliminary data.</text>
</comment>
<organism evidence="2 3">
    <name type="scientific">Lasiosphaeria ovina</name>
    <dbReference type="NCBI Taxonomy" id="92902"/>
    <lineage>
        <taxon>Eukaryota</taxon>
        <taxon>Fungi</taxon>
        <taxon>Dikarya</taxon>
        <taxon>Ascomycota</taxon>
        <taxon>Pezizomycotina</taxon>
        <taxon>Sordariomycetes</taxon>
        <taxon>Sordariomycetidae</taxon>
        <taxon>Sordariales</taxon>
        <taxon>Lasiosphaeriaceae</taxon>
        <taxon>Lasiosphaeria</taxon>
    </lineage>
</organism>
<evidence type="ECO:0000256" key="1">
    <source>
        <dbReference type="SAM" id="SignalP"/>
    </source>
</evidence>
<dbReference type="Proteomes" id="UP001287356">
    <property type="component" value="Unassembled WGS sequence"/>
</dbReference>
<reference evidence="2" key="2">
    <citation type="submission" date="2023-06" db="EMBL/GenBank/DDBJ databases">
        <authorList>
            <consortium name="Lawrence Berkeley National Laboratory"/>
            <person name="Haridas S."/>
            <person name="Hensen N."/>
            <person name="Bonometti L."/>
            <person name="Westerberg I."/>
            <person name="Brannstrom I.O."/>
            <person name="Guillou S."/>
            <person name="Cros-Aarteil S."/>
            <person name="Calhoun S."/>
            <person name="Kuo A."/>
            <person name="Mondo S."/>
            <person name="Pangilinan J."/>
            <person name="Riley R."/>
            <person name="Labutti K."/>
            <person name="Andreopoulos B."/>
            <person name="Lipzen A."/>
            <person name="Chen C."/>
            <person name="Yanf M."/>
            <person name="Daum C."/>
            <person name="Ng V."/>
            <person name="Clum A."/>
            <person name="Steindorff A."/>
            <person name="Ohm R."/>
            <person name="Martin F."/>
            <person name="Silar P."/>
            <person name="Natvig D."/>
            <person name="Lalanne C."/>
            <person name="Gautier V."/>
            <person name="Ament-Velasquez S.L."/>
            <person name="Kruys A."/>
            <person name="Hutchinson M.I."/>
            <person name="Powell A.J."/>
            <person name="Barry K."/>
            <person name="Miller A.N."/>
            <person name="Grigoriev I.V."/>
            <person name="Debuchy R."/>
            <person name="Gladieux P."/>
            <person name="Thoren M.H."/>
            <person name="Johannesson H."/>
        </authorList>
    </citation>
    <scope>NUCLEOTIDE SEQUENCE</scope>
    <source>
        <strain evidence="2">CBS 958.72</strain>
    </source>
</reference>
<proteinExistence type="predicted"/>
<evidence type="ECO:0000313" key="2">
    <source>
        <dbReference type="EMBL" id="KAK3373897.1"/>
    </source>
</evidence>